<keyword evidence="3" id="KW-1185">Reference proteome</keyword>
<gene>
    <name evidence="2" type="ORF">HNR61_002362</name>
</gene>
<feature type="signal peptide" evidence="1">
    <location>
        <begin position="1"/>
        <end position="27"/>
    </location>
</feature>
<name>A0A7W3LM98_ACTNM</name>
<dbReference type="RefSeq" id="WP_182843100.1">
    <property type="nucleotide sequence ID" value="NZ_BAAALP010000053.1"/>
</dbReference>
<dbReference type="Proteomes" id="UP000572680">
    <property type="component" value="Unassembled WGS sequence"/>
</dbReference>
<accession>A0A7W3LM98</accession>
<evidence type="ECO:0000313" key="3">
    <source>
        <dbReference type="Proteomes" id="UP000572680"/>
    </source>
</evidence>
<organism evidence="2 3">
    <name type="scientific">Actinomadura namibiensis</name>
    <dbReference type="NCBI Taxonomy" id="182080"/>
    <lineage>
        <taxon>Bacteria</taxon>
        <taxon>Bacillati</taxon>
        <taxon>Actinomycetota</taxon>
        <taxon>Actinomycetes</taxon>
        <taxon>Streptosporangiales</taxon>
        <taxon>Thermomonosporaceae</taxon>
        <taxon>Actinomadura</taxon>
    </lineage>
</organism>
<reference evidence="2 3" key="1">
    <citation type="submission" date="2020-08" db="EMBL/GenBank/DDBJ databases">
        <title>Genomic Encyclopedia of Type Strains, Phase IV (KMG-IV): sequencing the most valuable type-strain genomes for metagenomic binning, comparative biology and taxonomic classification.</title>
        <authorList>
            <person name="Goeker M."/>
        </authorList>
    </citation>
    <scope>NUCLEOTIDE SEQUENCE [LARGE SCALE GENOMIC DNA]</scope>
    <source>
        <strain evidence="2 3">DSM 44197</strain>
    </source>
</reference>
<keyword evidence="1" id="KW-0732">Signal</keyword>
<comment type="caution">
    <text evidence="2">The sequence shown here is derived from an EMBL/GenBank/DDBJ whole genome shotgun (WGS) entry which is preliminary data.</text>
</comment>
<dbReference type="AlphaFoldDB" id="A0A7W3LM98"/>
<protein>
    <submittedName>
        <fullName evidence="2">Uncharacterized protein</fullName>
    </submittedName>
</protein>
<proteinExistence type="predicted"/>
<evidence type="ECO:0000313" key="2">
    <source>
        <dbReference type="EMBL" id="MBA8950749.1"/>
    </source>
</evidence>
<evidence type="ECO:0000256" key="1">
    <source>
        <dbReference type="SAM" id="SignalP"/>
    </source>
</evidence>
<sequence length="150" mass="15734">MLATTLGGVAALAAMLTSAAPSTAVQACEKMIRKHPAHARVDSATIGGDKRTLRVKVTYQCREATHLAVAAGQPPAAKSGAPRYQRIGAATTPAKCDGKRHTRTLTAKPQGDFAKVWQRGAPATVGATLQTAKANCLYTLAKTSKNLRLR</sequence>
<dbReference type="EMBL" id="JACJIA010000002">
    <property type="protein sequence ID" value="MBA8950749.1"/>
    <property type="molecule type" value="Genomic_DNA"/>
</dbReference>
<feature type="chain" id="PRO_5030676203" evidence="1">
    <location>
        <begin position="28"/>
        <end position="150"/>
    </location>
</feature>